<dbReference type="EMBL" id="JAUTAN010000001">
    <property type="protein sequence ID" value="MDQ1106649.1"/>
    <property type="molecule type" value="Genomic_DNA"/>
</dbReference>
<proteinExistence type="predicted"/>
<evidence type="ECO:0000313" key="1">
    <source>
        <dbReference type="EMBL" id="MDQ1106649.1"/>
    </source>
</evidence>
<accession>A0AAJ1U3H2</accession>
<sequence>MRRRPHENVLTVLVDPAVLHDLELELVGRDLWLWPVRTAGVYRDGAQAARVIRRRMVEARRGAWDDAARWVPVWIAFGDTWRRGVDPLPWAAHAELYDALTPFAPHVRYRKGLAGVPRLRVAREAA</sequence>
<dbReference type="RefSeq" id="WP_307204503.1">
    <property type="nucleotide sequence ID" value="NZ_JAUTAN010000001.1"/>
</dbReference>
<dbReference type="AlphaFoldDB" id="A0AAJ1U3H2"/>
<gene>
    <name evidence="1" type="ORF">QE405_003933</name>
</gene>
<evidence type="ECO:0000313" key="2">
    <source>
        <dbReference type="Proteomes" id="UP001239215"/>
    </source>
</evidence>
<organism evidence="1 2">
    <name type="scientific">Nocardioides zeae</name>
    <dbReference type="NCBI Taxonomy" id="1457234"/>
    <lineage>
        <taxon>Bacteria</taxon>
        <taxon>Bacillati</taxon>
        <taxon>Actinomycetota</taxon>
        <taxon>Actinomycetes</taxon>
        <taxon>Propionibacteriales</taxon>
        <taxon>Nocardioidaceae</taxon>
        <taxon>Nocardioides</taxon>
    </lineage>
</organism>
<name>A0AAJ1U3H2_9ACTN</name>
<dbReference type="Proteomes" id="UP001239215">
    <property type="component" value="Unassembled WGS sequence"/>
</dbReference>
<comment type="caution">
    <text evidence="1">The sequence shown here is derived from an EMBL/GenBank/DDBJ whole genome shotgun (WGS) entry which is preliminary data.</text>
</comment>
<protein>
    <submittedName>
        <fullName evidence="1">Uncharacterized protein</fullName>
    </submittedName>
</protein>
<reference evidence="1" key="1">
    <citation type="submission" date="2023-07" db="EMBL/GenBank/DDBJ databases">
        <title>Functional and genomic diversity of the sorghum phyllosphere microbiome.</title>
        <authorList>
            <person name="Shade A."/>
        </authorList>
    </citation>
    <scope>NUCLEOTIDE SEQUENCE</scope>
    <source>
        <strain evidence="1">SORGH_AS_1067</strain>
    </source>
</reference>